<dbReference type="Pfam" id="PF08327">
    <property type="entry name" value="AHSA1"/>
    <property type="match status" value="1"/>
</dbReference>
<dbReference type="EMBL" id="VCLA01000117">
    <property type="protein sequence ID" value="MQT01246.1"/>
    <property type="molecule type" value="Genomic_DNA"/>
</dbReference>
<evidence type="ECO:0000313" key="4">
    <source>
        <dbReference type="Proteomes" id="UP000419138"/>
    </source>
</evidence>
<comment type="caution">
    <text evidence="3">The sequence shown here is derived from an EMBL/GenBank/DDBJ whole genome shotgun (WGS) entry which is preliminary data.</text>
</comment>
<organism evidence="3 4">
    <name type="scientific">Streptomyces jumonjinensis</name>
    <dbReference type="NCBI Taxonomy" id="1945"/>
    <lineage>
        <taxon>Bacteria</taxon>
        <taxon>Bacillati</taxon>
        <taxon>Actinomycetota</taxon>
        <taxon>Actinomycetes</taxon>
        <taxon>Kitasatosporales</taxon>
        <taxon>Streptomycetaceae</taxon>
        <taxon>Streptomyces</taxon>
    </lineage>
</organism>
<evidence type="ECO:0000256" key="1">
    <source>
        <dbReference type="ARBA" id="ARBA00006817"/>
    </source>
</evidence>
<sequence length="284" mass="30953">MDPHHDTLTTADDGRTVLRMERHLAHPPQEVWDALTRPERLAGWFPAEMRADPRPGGTVEFHAPGAGGPMGAGTVTDADEPRLFAYTWDGDLLRWEIAPERQGSRLTLVHTFGDRFGAASFASGWHGCLTVLGQLLDGERPTTMRDADGEVHEEYVARFGLDRGTVDAIGDGWRIRFERQLVRPAETVWAELAAGSTPLLGGPAPRGFTTPATPPGRITALRPPRLLAYACAPPGEVRWELTEGTGHGPRLILTQTGPGTVSPQSALEAWGTRIAELAARLRRR</sequence>
<evidence type="ECO:0000313" key="3">
    <source>
        <dbReference type="EMBL" id="MQT01246.1"/>
    </source>
</evidence>
<dbReference type="SUPFAM" id="SSF55961">
    <property type="entry name" value="Bet v1-like"/>
    <property type="match status" value="2"/>
</dbReference>
<dbReference type="CDD" id="cd08899">
    <property type="entry name" value="SRPBCC_CalC_Aha1-like_6"/>
    <property type="match status" value="1"/>
</dbReference>
<dbReference type="OrthoDB" id="9803476at2"/>
<reference evidence="3 4" key="1">
    <citation type="submission" date="2019-05" db="EMBL/GenBank/DDBJ databases">
        <title>Comparative genomics and metabolomics analyses of clavulanic acid producing Streptomyces species provides insight into specialized metabolism and evolution of beta-lactam biosynthetic gene clusters.</title>
        <authorList>
            <person name="Moore M.A."/>
            <person name="Cruz-Morales P."/>
            <person name="Barona Gomez F."/>
            <person name="Kapil T."/>
        </authorList>
    </citation>
    <scope>NUCLEOTIDE SEQUENCE [LARGE SCALE GENOMIC DNA]</scope>
    <source>
        <strain evidence="3 4">NRRL 5741</strain>
    </source>
</reference>
<dbReference type="AlphaFoldDB" id="A0A646KJL5"/>
<protein>
    <recommendedName>
        <fullName evidence="2">Activator of Hsp90 ATPase homologue 1/2-like C-terminal domain-containing protein</fullName>
    </recommendedName>
</protein>
<comment type="similarity">
    <text evidence="1">Belongs to the AHA1 family.</text>
</comment>
<dbReference type="Proteomes" id="UP000419138">
    <property type="component" value="Unassembled WGS sequence"/>
</dbReference>
<dbReference type="InterPro" id="IPR023393">
    <property type="entry name" value="START-like_dom_sf"/>
</dbReference>
<accession>A0A646KJL5</accession>
<keyword evidence="4" id="KW-1185">Reference proteome</keyword>
<dbReference type="InterPro" id="IPR013538">
    <property type="entry name" value="ASHA1/2-like_C"/>
</dbReference>
<proteinExistence type="inferred from homology"/>
<feature type="domain" description="Activator of Hsp90 ATPase homologue 1/2-like C-terminal" evidence="2">
    <location>
        <begin position="26"/>
        <end position="136"/>
    </location>
</feature>
<name>A0A646KJL5_STRJU</name>
<dbReference type="RefSeq" id="WP_153523077.1">
    <property type="nucleotide sequence ID" value="NZ_JBEPDZ010000003.1"/>
</dbReference>
<dbReference type="Gene3D" id="3.30.530.20">
    <property type="match status" value="2"/>
</dbReference>
<gene>
    <name evidence="3" type="ORF">FF041_13750</name>
</gene>
<evidence type="ECO:0000259" key="2">
    <source>
        <dbReference type="Pfam" id="PF08327"/>
    </source>
</evidence>